<dbReference type="SUPFAM" id="SSF55729">
    <property type="entry name" value="Acyl-CoA N-acyltransferases (Nat)"/>
    <property type="match status" value="1"/>
</dbReference>
<dbReference type="InterPro" id="IPR016181">
    <property type="entry name" value="Acyl_CoA_acyltransferase"/>
</dbReference>
<name>A0ABQ4G764_9ACTN</name>
<gene>
    <name evidence="3" type="ORF">Mco01_58600</name>
</gene>
<dbReference type="CDD" id="cd04301">
    <property type="entry name" value="NAT_SF"/>
    <property type="match status" value="1"/>
</dbReference>
<dbReference type="InterPro" id="IPR000182">
    <property type="entry name" value="GNAT_dom"/>
</dbReference>
<proteinExistence type="predicted"/>
<dbReference type="Pfam" id="PF00583">
    <property type="entry name" value="Acetyltransf_1"/>
    <property type="match status" value="1"/>
</dbReference>
<accession>A0ABQ4G764</accession>
<feature type="compositionally biased region" description="Basic and acidic residues" evidence="1">
    <location>
        <begin position="134"/>
        <end position="143"/>
    </location>
</feature>
<feature type="region of interest" description="Disordered" evidence="1">
    <location>
        <begin position="133"/>
        <end position="157"/>
    </location>
</feature>
<comment type="caution">
    <text evidence="3">The sequence shown here is derived from an EMBL/GenBank/DDBJ whole genome shotgun (WGS) entry which is preliminary data.</text>
</comment>
<sequence>MGESVVRVARDGDMAAVREVASAFALLDDWTGTADFLDAERAFGTLLVGEADGRIAGFGGALRRGGLTHLGDLFVLPAHQSSGVGREILRRLLPADAPRVTFASSDPRALALYVRQGMRPVCPLVYLTGPSADGPRDGVREAAGDVGEASSLDARVSGGDRSEPLAWYAGVPGVSLHTTAGGYAFARTAAGSLEVGPAGGETPHDCVEAVRAAVAAHPGAGRVRVAVPGVHPLLPLLLEDGWRIGDMDTFMATDPGLVRLDRYVPHPDLG</sequence>
<evidence type="ECO:0000313" key="4">
    <source>
        <dbReference type="Proteomes" id="UP000603904"/>
    </source>
</evidence>
<reference evidence="3 4" key="1">
    <citation type="submission" date="2021-01" db="EMBL/GenBank/DDBJ databases">
        <title>Whole genome shotgun sequence of Microbispora corallina NBRC 16416.</title>
        <authorList>
            <person name="Komaki H."/>
            <person name="Tamura T."/>
        </authorList>
    </citation>
    <scope>NUCLEOTIDE SEQUENCE [LARGE SCALE GENOMIC DNA]</scope>
    <source>
        <strain evidence="3 4">NBRC 16416</strain>
    </source>
</reference>
<dbReference type="PROSITE" id="PS51186">
    <property type="entry name" value="GNAT"/>
    <property type="match status" value="1"/>
</dbReference>
<dbReference type="Gene3D" id="3.40.630.30">
    <property type="match status" value="1"/>
</dbReference>
<evidence type="ECO:0000256" key="1">
    <source>
        <dbReference type="SAM" id="MobiDB-lite"/>
    </source>
</evidence>
<protein>
    <recommendedName>
        <fullName evidence="2">N-acetyltransferase domain-containing protein</fullName>
    </recommendedName>
</protein>
<evidence type="ECO:0000259" key="2">
    <source>
        <dbReference type="PROSITE" id="PS51186"/>
    </source>
</evidence>
<dbReference type="RefSeq" id="WP_204060032.1">
    <property type="nucleotide sequence ID" value="NZ_BAAAGP010000022.1"/>
</dbReference>
<organism evidence="3 4">
    <name type="scientific">Microbispora corallina</name>
    <dbReference type="NCBI Taxonomy" id="83302"/>
    <lineage>
        <taxon>Bacteria</taxon>
        <taxon>Bacillati</taxon>
        <taxon>Actinomycetota</taxon>
        <taxon>Actinomycetes</taxon>
        <taxon>Streptosporangiales</taxon>
        <taxon>Streptosporangiaceae</taxon>
        <taxon>Microbispora</taxon>
    </lineage>
</organism>
<keyword evidence="4" id="KW-1185">Reference proteome</keyword>
<feature type="domain" description="N-acetyltransferase" evidence="2">
    <location>
        <begin position="4"/>
        <end position="137"/>
    </location>
</feature>
<dbReference type="Proteomes" id="UP000603904">
    <property type="component" value="Unassembled WGS sequence"/>
</dbReference>
<evidence type="ECO:0000313" key="3">
    <source>
        <dbReference type="EMBL" id="GIH42860.1"/>
    </source>
</evidence>
<dbReference type="EMBL" id="BOOC01000033">
    <property type="protein sequence ID" value="GIH42860.1"/>
    <property type="molecule type" value="Genomic_DNA"/>
</dbReference>